<feature type="site" description="Positions MEP for the nucleophilic attack" evidence="7">
    <location>
        <position position="212"/>
    </location>
</feature>
<reference evidence="8" key="1">
    <citation type="submission" date="2016-11" db="EMBL/GenBank/DDBJ databases">
        <authorList>
            <person name="Jaros S."/>
            <person name="Januszkiewicz K."/>
            <person name="Wedrychowicz H."/>
        </authorList>
    </citation>
    <scope>NUCLEOTIDE SEQUENCE [LARGE SCALE GENOMIC DNA]</scope>
    <source>
        <strain evidence="8">UWOS</strain>
    </source>
</reference>
<evidence type="ECO:0000256" key="6">
    <source>
        <dbReference type="ARBA" id="ARBA00023229"/>
    </source>
</evidence>
<dbReference type="InterPro" id="IPR050088">
    <property type="entry name" value="IspD/TarI_cytidylyltransf_bact"/>
</dbReference>
<accession>A0A1M6PVL1</accession>
<comment type="similarity">
    <text evidence="3 7">Belongs to the IspD/TarI cytidylyltransferase family. IspD subfamily.</text>
</comment>
<evidence type="ECO:0000313" key="9">
    <source>
        <dbReference type="EMBL" id="SJZ32997.1"/>
    </source>
</evidence>
<comment type="pathway">
    <text evidence="2 7">Isoprenoid biosynthesis; isopentenyl diphosphate biosynthesis via DXP pathway; isopentenyl diphosphate from 1-deoxy-D-xylulose 5-phosphate: step 2/6.</text>
</comment>
<protein>
    <recommendedName>
        <fullName evidence="7">2-C-methyl-D-erythritol 4-phosphate cytidylyltransferase</fullName>
        <ecNumber evidence="7">2.7.7.60</ecNumber>
    </recommendedName>
    <alternativeName>
        <fullName evidence="7">4-diphosphocytidyl-2C-methyl-D-erythritol synthase</fullName>
    </alternativeName>
    <alternativeName>
        <fullName evidence="7">MEP cytidylyltransferase</fullName>
        <shortName evidence="7">MCT</shortName>
    </alternativeName>
</protein>
<dbReference type="EMBL" id="FUWU01000001">
    <property type="protein sequence ID" value="SJZ32997.1"/>
    <property type="molecule type" value="Genomic_DNA"/>
</dbReference>
<gene>
    <name evidence="7" type="primary">ispD</name>
    <name evidence="9" type="ORF">SAMN02745108_00073</name>
    <name evidence="8" type="ORF">SAMN05720469_101139</name>
</gene>
<dbReference type="PROSITE" id="PS01295">
    <property type="entry name" value="ISPD"/>
    <property type="match status" value="1"/>
</dbReference>
<dbReference type="Pfam" id="PF01128">
    <property type="entry name" value="IspD"/>
    <property type="match status" value="1"/>
</dbReference>
<dbReference type="InterPro" id="IPR018294">
    <property type="entry name" value="ISPD_synthase_CS"/>
</dbReference>
<comment type="catalytic activity">
    <reaction evidence="1 7">
        <text>2-C-methyl-D-erythritol 4-phosphate + CTP + H(+) = 4-CDP-2-C-methyl-D-erythritol + diphosphate</text>
        <dbReference type="Rhea" id="RHEA:13429"/>
        <dbReference type="ChEBI" id="CHEBI:15378"/>
        <dbReference type="ChEBI" id="CHEBI:33019"/>
        <dbReference type="ChEBI" id="CHEBI:37563"/>
        <dbReference type="ChEBI" id="CHEBI:57823"/>
        <dbReference type="ChEBI" id="CHEBI:58262"/>
        <dbReference type="EC" id="2.7.7.60"/>
    </reaction>
</comment>
<dbReference type="EMBL" id="FRAW01000001">
    <property type="protein sequence ID" value="SHK12004.1"/>
    <property type="molecule type" value="Genomic_DNA"/>
</dbReference>
<keyword evidence="10" id="KW-1185">Reference proteome</keyword>
<evidence type="ECO:0000313" key="8">
    <source>
        <dbReference type="EMBL" id="SHK12004.1"/>
    </source>
</evidence>
<feature type="site" description="Transition state stabilizer" evidence="7">
    <location>
        <position position="16"/>
    </location>
</feature>
<evidence type="ECO:0000256" key="4">
    <source>
        <dbReference type="ARBA" id="ARBA00022679"/>
    </source>
</evidence>
<keyword evidence="5 7" id="KW-0548">Nucleotidyltransferase</keyword>
<dbReference type="GO" id="GO:0019288">
    <property type="term" value="P:isopentenyl diphosphate biosynthetic process, methylerythritol 4-phosphate pathway"/>
    <property type="evidence" value="ECO:0007669"/>
    <property type="project" value="UniProtKB-UniRule"/>
</dbReference>
<evidence type="ECO:0000313" key="11">
    <source>
        <dbReference type="Proteomes" id="UP000190449"/>
    </source>
</evidence>
<evidence type="ECO:0000256" key="3">
    <source>
        <dbReference type="ARBA" id="ARBA00009789"/>
    </source>
</evidence>
<dbReference type="InterPro" id="IPR034683">
    <property type="entry name" value="IspD/TarI"/>
</dbReference>
<comment type="function">
    <text evidence="7">Catalyzes the formation of 4-diphosphocytidyl-2-C-methyl-D-erythritol from CTP and 2-C-methyl-D-erythritol 4-phosphate (MEP).</text>
</comment>
<dbReference type="GO" id="GO:0050518">
    <property type="term" value="F:2-C-methyl-D-erythritol 4-phosphate cytidylyltransferase activity"/>
    <property type="evidence" value="ECO:0007669"/>
    <property type="project" value="UniProtKB-UniRule"/>
</dbReference>
<name>A0A1M6PVL1_9BACT</name>
<dbReference type="SUPFAM" id="SSF53448">
    <property type="entry name" value="Nucleotide-diphospho-sugar transferases"/>
    <property type="match status" value="1"/>
</dbReference>
<dbReference type="RefSeq" id="WP_073301773.1">
    <property type="nucleotide sequence ID" value="NZ_FRAW01000001.1"/>
</dbReference>
<dbReference type="HAMAP" id="MF_00108">
    <property type="entry name" value="IspD"/>
    <property type="match status" value="1"/>
</dbReference>
<dbReference type="Proteomes" id="UP000184275">
    <property type="component" value="Unassembled WGS sequence"/>
</dbReference>
<dbReference type="Proteomes" id="UP000190449">
    <property type="component" value="Unassembled WGS sequence"/>
</dbReference>
<keyword evidence="4 7" id="KW-0808">Transferase</keyword>
<feature type="site" description="Positions MEP for the nucleophilic attack" evidence="7">
    <location>
        <position position="154"/>
    </location>
</feature>
<evidence type="ECO:0000313" key="10">
    <source>
        <dbReference type="Proteomes" id="UP000184275"/>
    </source>
</evidence>
<dbReference type="InterPro" id="IPR029044">
    <property type="entry name" value="Nucleotide-diphossugar_trans"/>
</dbReference>
<dbReference type="NCBIfam" id="TIGR00453">
    <property type="entry name" value="ispD"/>
    <property type="match status" value="1"/>
</dbReference>
<dbReference type="Gene3D" id="3.90.550.10">
    <property type="entry name" value="Spore Coat Polysaccharide Biosynthesis Protein SpsA, Chain A"/>
    <property type="match status" value="1"/>
</dbReference>
<dbReference type="InterPro" id="IPR001228">
    <property type="entry name" value="IspD"/>
</dbReference>
<dbReference type="STRING" id="28122.SAMN02745108_00073"/>
<feature type="site" description="Transition state stabilizer" evidence="7">
    <location>
        <position position="23"/>
    </location>
</feature>
<evidence type="ECO:0000256" key="5">
    <source>
        <dbReference type="ARBA" id="ARBA00022695"/>
    </source>
</evidence>
<sequence length="228" mass="25362">MKKFAVVLPAGGLGKRMGTSIPKQLLDLGGKPVYRYSLETFASLPQITEVVLAIPADWQSHFEKDLQDFSFAQKLKIVVGGKERWQSVQNGIAALSPEVEFVLVHDVARPLISKELIEQVFKTLEDKGACLVARPSTDTVKVVENGKVIRTIPREKIFLAQTPQAAAVSTFRELYQKMEKEPLHFVPTDEASILEHYSIPVHIVPGNSLNDKLTTLSDLEKFRALLGK</sequence>
<dbReference type="CDD" id="cd02516">
    <property type="entry name" value="CDP-ME_synthetase"/>
    <property type="match status" value="1"/>
</dbReference>
<dbReference type="AlphaFoldDB" id="A0A1M6PVL1"/>
<dbReference type="PANTHER" id="PTHR32125:SF4">
    <property type="entry name" value="2-C-METHYL-D-ERYTHRITOL 4-PHOSPHATE CYTIDYLYLTRANSFERASE, CHLOROPLASTIC"/>
    <property type="match status" value="1"/>
</dbReference>
<keyword evidence="6 7" id="KW-0414">Isoprene biosynthesis</keyword>
<evidence type="ECO:0000256" key="1">
    <source>
        <dbReference type="ARBA" id="ARBA00001282"/>
    </source>
</evidence>
<reference evidence="10" key="2">
    <citation type="submission" date="2016-11" db="EMBL/GenBank/DDBJ databases">
        <authorList>
            <person name="Varghese N."/>
            <person name="Submissions S."/>
        </authorList>
    </citation>
    <scope>NUCLEOTIDE SEQUENCE [LARGE SCALE GENOMIC DNA]</scope>
    <source>
        <strain evidence="10">UWOS</strain>
    </source>
</reference>
<evidence type="ECO:0000256" key="2">
    <source>
        <dbReference type="ARBA" id="ARBA00004787"/>
    </source>
</evidence>
<dbReference type="UniPathway" id="UPA00056">
    <property type="reaction ID" value="UER00093"/>
</dbReference>
<dbReference type="FunFam" id="3.90.550.10:FF:000003">
    <property type="entry name" value="2-C-methyl-D-erythritol 4-phosphate cytidylyltransferase"/>
    <property type="match status" value="1"/>
</dbReference>
<dbReference type="EC" id="2.7.7.60" evidence="7"/>
<evidence type="ECO:0000256" key="7">
    <source>
        <dbReference type="HAMAP-Rule" id="MF_00108"/>
    </source>
</evidence>
<proteinExistence type="inferred from homology"/>
<reference evidence="9 11" key="3">
    <citation type="submission" date="2017-02" db="EMBL/GenBank/DDBJ databases">
        <authorList>
            <person name="Peterson S.W."/>
        </authorList>
    </citation>
    <scope>NUCLEOTIDE SEQUENCE [LARGE SCALE GENOMIC DNA]</scope>
    <source>
        <strain evidence="9 11">ATCC 43854</strain>
    </source>
</reference>
<organism evidence="8 10">
    <name type="scientific">Fibrobacter intestinalis</name>
    <dbReference type="NCBI Taxonomy" id="28122"/>
    <lineage>
        <taxon>Bacteria</taxon>
        <taxon>Pseudomonadati</taxon>
        <taxon>Fibrobacterota</taxon>
        <taxon>Fibrobacteria</taxon>
        <taxon>Fibrobacterales</taxon>
        <taxon>Fibrobacteraceae</taxon>
        <taxon>Fibrobacter</taxon>
    </lineage>
</organism>
<accession>A0A1T4JSG5</accession>
<dbReference type="PANTHER" id="PTHR32125">
    <property type="entry name" value="2-C-METHYL-D-ERYTHRITOL 4-PHOSPHATE CYTIDYLYLTRANSFERASE, CHLOROPLASTIC"/>
    <property type="match status" value="1"/>
</dbReference>